<organism evidence="2 3">
    <name type="scientific">Kibdelosporangium phytohabitans</name>
    <dbReference type="NCBI Taxonomy" id="860235"/>
    <lineage>
        <taxon>Bacteria</taxon>
        <taxon>Bacillati</taxon>
        <taxon>Actinomycetota</taxon>
        <taxon>Actinomycetes</taxon>
        <taxon>Pseudonocardiales</taxon>
        <taxon>Pseudonocardiaceae</taxon>
        <taxon>Kibdelosporangium</taxon>
    </lineage>
</organism>
<dbReference type="InterPro" id="IPR029058">
    <property type="entry name" value="AB_hydrolase_fold"/>
</dbReference>
<accession>A0A0N9HYC0</accession>
<dbReference type="Proteomes" id="UP000063699">
    <property type="component" value="Chromosome"/>
</dbReference>
<feature type="domain" description="GPI inositol-deacylase PGAP1-like alpha/beta" evidence="1">
    <location>
        <begin position="143"/>
        <end position="204"/>
    </location>
</feature>
<dbReference type="PANTHER" id="PTHR37946">
    <property type="entry name" value="SLL1969 PROTEIN"/>
    <property type="match status" value="1"/>
</dbReference>
<dbReference type="SUPFAM" id="SSF53474">
    <property type="entry name" value="alpha/beta-Hydrolases"/>
    <property type="match status" value="1"/>
</dbReference>
<name>A0A0N9HYC0_9PSEU</name>
<evidence type="ECO:0000259" key="1">
    <source>
        <dbReference type="Pfam" id="PF07819"/>
    </source>
</evidence>
<sequence>MKLVPSKIRVPIQTWTDTLTTSEVGQRAIGFVNGAFGERAHAGGDVLPAAMSIRLDHRRIEPSTRSLTTAYPAATGRVAVFLHGLVDTERSWFHRDSSTTEPVRPDFGSRLAADLSYSPVYLRYNTGRHISDNGNELVTLLSRLVENWPVTVTQIILIGHSMGGLVARSALHQAQQQAAPWLPKVTRLVCLGSPHVGAPLERTVARMAAVFGRFVITSPLSRLLALRSDGIKDLAQGYLHKTQWQTGTSPTEPQDSDLPVHVRQYFVTVTLSRSEGSLYGRLVGDLLVLPSSSGDRNQSAEHQWFGGMHHLHLPRHDRVYNAVHHWLSHASTLTPAPVGPSL</sequence>
<gene>
    <name evidence="2" type="ORF">AOZ06_29580</name>
</gene>
<evidence type="ECO:0000313" key="2">
    <source>
        <dbReference type="EMBL" id="ALG10492.1"/>
    </source>
</evidence>
<dbReference type="Pfam" id="PF07819">
    <property type="entry name" value="PGAP1"/>
    <property type="match status" value="1"/>
</dbReference>
<dbReference type="AlphaFoldDB" id="A0A0N9HYC0"/>
<proteinExistence type="predicted"/>
<protein>
    <recommendedName>
        <fullName evidence="1">GPI inositol-deacylase PGAP1-like alpha/beta domain-containing protein</fullName>
    </recommendedName>
</protein>
<dbReference type="InterPro" id="IPR012908">
    <property type="entry name" value="PGAP1-ab_dom-like"/>
</dbReference>
<dbReference type="Gene3D" id="3.40.50.1820">
    <property type="entry name" value="alpha/beta hydrolase"/>
    <property type="match status" value="1"/>
</dbReference>
<dbReference type="KEGG" id="kphy:AOZ06_29580"/>
<dbReference type="RefSeq" id="WP_054292395.1">
    <property type="nucleotide sequence ID" value="NZ_CP012752.1"/>
</dbReference>
<dbReference type="STRING" id="860235.AOZ06_29580"/>
<dbReference type="GO" id="GO:0016788">
    <property type="term" value="F:hydrolase activity, acting on ester bonds"/>
    <property type="evidence" value="ECO:0007669"/>
    <property type="project" value="InterPro"/>
</dbReference>
<dbReference type="PANTHER" id="PTHR37946:SF1">
    <property type="entry name" value="SLL1969 PROTEIN"/>
    <property type="match status" value="1"/>
</dbReference>
<dbReference type="EMBL" id="CP012752">
    <property type="protein sequence ID" value="ALG10492.1"/>
    <property type="molecule type" value="Genomic_DNA"/>
</dbReference>
<keyword evidence="3" id="KW-1185">Reference proteome</keyword>
<reference evidence="2 3" key="1">
    <citation type="submission" date="2015-07" db="EMBL/GenBank/DDBJ databases">
        <title>Genome sequencing of Kibdelosporangium phytohabitans.</title>
        <authorList>
            <person name="Qin S."/>
            <person name="Xing K."/>
        </authorList>
    </citation>
    <scope>NUCLEOTIDE SEQUENCE [LARGE SCALE GENOMIC DNA]</scope>
    <source>
        <strain evidence="2 3">KLBMP1111</strain>
    </source>
</reference>
<evidence type="ECO:0000313" key="3">
    <source>
        <dbReference type="Proteomes" id="UP000063699"/>
    </source>
</evidence>